<feature type="transmembrane region" description="Helical" evidence="1">
    <location>
        <begin position="23"/>
        <end position="42"/>
    </location>
</feature>
<dbReference type="PANTHER" id="PTHR38614">
    <property type="entry name" value="PROTEIN CBG09954"/>
    <property type="match status" value="1"/>
</dbReference>
<keyword evidence="1" id="KW-0472">Membrane</keyword>
<feature type="transmembrane region" description="Helical" evidence="1">
    <location>
        <begin position="96"/>
        <end position="119"/>
    </location>
</feature>
<keyword evidence="3" id="KW-1185">Reference proteome</keyword>
<feature type="transmembrane region" description="Helical" evidence="1">
    <location>
        <begin position="54"/>
        <end position="76"/>
    </location>
</feature>
<proteinExistence type="predicted"/>
<accession>A0AAN5HXT9</accession>
<evidence type="ECO:0000313" key="2">
    <source>
        <dbReference type="EMBL" id="GMR44955.1"/>
    </source>
</evidence>
<evidence type="ECO:0000256" key="1">
    <source>
        <dbReference type="SAM" id="Phobius"/>
    </source>
</evidence>
<dbReference type="Proteomes" id="UP001328107">
    <property type="component" value="Unassembled WGS sequence"/>
</dbReference>
<organism evidence="2 3">
    <name type="scientific">Pristionchus mayeri</name>
    <dbReference type="NCBI Taxonomy" id="1317129"/>
    <lineage>
        <taxon>Eukaryota</taxon>
        <taxon>Metazoa</taxon>
        <taxon>Ecdysozoa</taxon>
        <taxon>Nematoda</taxon>
        <taxon>Chromadorea</taxon>
        <taxon>Rhabditida</taxon>
        <taxon>Rhabditina</taxon>
        <taxon>Diplogasteromorpha</taxon>
        <taxon>Diplogasteroidea</taxon>
        <taxon>Neodiplogasteridae</taxon>
        <taxon>Pristionchus</taxon>
    </lineage>
</organism>
<evidence type="ECO:0000313" key="3">
    <source>
        <dbReference type="Proteomes" id="UP001328107"/>
    </source>
</evidence>
<keyword evidence="1" id="KW-1133">Transmembrane helix</keyword>
<gene>
    <name evidence="2" type="ORF">PMAYCL1PPCAC_15150</name>
</gene>
<keyword evidence="1" id="KW-0812">Transmembrane</keyword>
<dbReference type="PANTHER" id="PTHR38614:SF1">
    <property type="entry name" value="G_PROTEIN_RECEP_F1_2 DOMAIN-CONTAINING PROTEIN"/>
    <property type="match status" value="1"/>
</dbReference>
<reference evidence="3" key="1">
    <citation type="submission" date="2022-10" db="EMBL/GenBank/DDBJ databases">
        <title>Genome assembly of Pristionchus species.</title>
        <authorList>
            <person name="Yoshida K."/>
            <person name="Sommer R.J."/>
        </authorList>
    </citation>
    <scope>NUCLEOTIDE SEQUENCE [LARGE SCALE GENOMIC DNA]</scope>
    <source>
        <strain evidence="3">RS5460</strain>
    </source>
</reference>
<sequence length="120" mass="13423">MCRWSEPAVFYASWNNFNLKNSIILTFCCLPSVFLAYCAFAYPETLKKAISNVFLSAVAQSAGMLPTYTYVGFHYFVTKDGVDFPTTHFTMSRAVFGLAVYAASQAPITYHCSLIAFSFM</sequence>
<dbReference type="InterPro" id="IPR010601">
    <property type="entry name" value="DUF1182"/>
</dbReference>
<comment type="caution">
    <text evidence="2">The sequence shown here is derived from an EMBL/GenBank/DDBJ whole genome shotgun (WGS) entry which is preliminary data.</text>
</comment>
<protein>
    <submittedName>
        <fullName evidence="2">Uncharacterized protein</fullName>
    </submittedName>
</protein>
<name>A0AAN5HXT9_9BILA</name>
<dbReference type="EMBL" id="BTRK01000004">
    <property type="protein sequence ID" value="GMR44955.1"/>
    <property type="molecule type" value="Genomic_DNA"/>
</dbReference>
<dbReference type="AlphaFoldDB" id="A0AAN5HXT9"/>